<dbReference type="NCBIfam" id="TIGR02928">
    <property type="entry name" value="orc1/cdc6 family replication initiation protein"/>
    <property type="match status" value="1"/>
</dbReference>
<evidence type="ECO:0000313" key="6">
    <source>
        <dbReference type="EMBL" id="WOX56781.1"/>
    </source>
</evidence>
<dbReference type="PANTHER" id="PTHR10763:SF26">
    <property type="entry name" value="CELL DIVISION CONTROL PROTEIN 6 HOMOLOG"/>
    <property type="match status" value="1"/>
</dbReference>
<feature type="binding site" evidence="4">
    <location>
        <position position="207"/>
    </location>
    <ligand>
        <name>ATP</name>
        <dbReference type="ChEBI" id="CHEBI:30616"/>
    </ligand>
</feature>
<keyword evidence="3 4" id="KW-0067">ATP-binding</keyword>
<dbReference type="Pfam" id="PF22703">
    <property type="entry name" value="Cdc6_lid"/>
    <property type="match status" value="1"/>
</dbReference>
<organism evidence="6 7">
    <name type="scientific">Methanoculleus receptaculi</name>
    <dbReference type="NCBI Taxonomy" id="394967"/>
    <lineage>
        <taxon>Archaea</taxon>
        <taxon>Methanobacteriati</taxon>
        <taxon>Methanobacteriota</taxon>
        <taxon>Stenosarchaea group</taxon>
        <taxon>Methanomicrobia</taxon>
        <taxon>Methanomicrobiales</taxon>
        <taxon>Methanomicrobiaceae</taxon>
        <taxon>Methanoculleus</taxon>
    </lineage>
</organism>
<dbReference type="Proteomes" id="UP001305652">
    <property type="component" value="Chromosome"/>
</dbReference>
<dbReference type="PANTHER" id="PTHR10763">
    <property type="entry name" value="CELL DIVISION CONTROL PROTEIN 6-RELATED"/>
    <property type="match status" value="1"/>
</dbReference>
<feature type="domain" description="AAA+ ATPase" evidence="5">
    <location>
        <begin position="51"/>
        <end position="201"/>
    </location>
</feature>
<dbReference type="GO" id="GO:0005524">
    <property type="term" value="F:ATP binding"/>
    <property type="evidence" value="ECO:0007669"/>
    <property type="project" value="UniProtKB-UniRule"/>
</dbReference>
<dbReference type="AlphaFoldDB" id="A0AAX4FS78"/>
<dbReference type="InterPro" id="IPR055237">
    <property type="entry name" value="Cdc6_lid"/>
</dbReference>
<feature type="binding site" evidence="4">
    <location>
        <position position="219"/>
    </location>
    <ligand>
        <name>ATP</name>
        <dbReference type="ChEBI" id="CHEBI:30616"/>
    </ligand>
</feature>
<dbReference type="CDD" id="cd00009">
    <property type="entry name" value="AAA"/>
    <property type="match status" value="1"/>
</dbReference>
<dbReference type="SMART" id="SM00382">
    <property type="entry name" value="AAA"/>
    <property type="match status" value="1"/>
</dbReference>
<evidence type="ECO:0000313" key="7">
    <source>
        <dbReference type="Proteomes" id="UP001305652"/>
    </source>
</evidence>
<dbReference type="KEGG" id="mrc:R6Y96_05495"/>
<dbReference type="SUPFAM" id="SSF52540">
    <property type="entry name" value="P-loop containing nucleoside triphosphate hydrolases"/>
    <property type="match status" value="1"/>
</dbReference>
<gene>
    <name evidence="6" type="ORF">R6Y96_05495</name>
</gene>
<keyword evidence="2 4" id="KW-0547">Nucleotide-binding</keyword>
<accession>A0AAX4FS78</accession>
<dbReference type="InterPro" id="IPR027417">
    <property type="entry name" value="P-loop_NTPase"/>
</dbReference>
<evidence type="ECO:0000259" key="5">
    <source>
        <dbReference type="SMART" id="SM00382"/>
    </source>
</evidence>
<dbReference type="InterPro" id="IPR014277">
    <property type="entry name" value="Orc1/Cdc6_arc"/>
</dbReference>
<evidence type="ECO:0000256" key="2">
    <source>
        <dbReference type="ARBA" id="ARBA00022741"/>
    </source>
</evidence>
<keyword evidence="1 4" id="KW-0235">DNA replication</keyword>
<comment type="function">
    <text evidence="4">Involved in regulation of DNA replication.</text>
</comment>
<comment type="similarity">
    <text evidence="4">Belongs to the CDC6/cdc18 family.</text>
</comment>
<dbReference type="InterPro" id="IPR003593">
    <property type="entry name" value="AAA+_ATPase"/>
</dbReference>
<dbReference type="InterPro" id="IPR041664">
    <property type="entry name" value="AAA_16"/>
</dbReference>
<keyword evidence="7" id="KW-1185">Reference proteome</keyword>
<evidence type="ECO:0000256" key="4">
    <source>
        <dbReference type="HAMAP-Rule" id="MF_01407"/>
    </source>
</evidence>
<dbReference type="RefSeq" id="WP_318620193.1">
    <property type="nucleotide sequence ID" value="NZ_CP137642.1"/>
</dbReference>
<dbReference type="InterPro" id="IPR050311">
    <property type="entry name" value="ORC1/CDC6"/>
</dbReference>
<proteinExistence type="inferred from homology"/>
<dbReference type="Pfam" id="PF13191">
    <property type="entry name" value="AAA_16"/>
    <property type="match status" value="1"/>
</dbReference>
<dbReference type="Gene3D" id="1.10.8.60">
    <property type="match status" value="1"/>
</dbReference>
<evidence type="ECO:0000256" key="1">
    <source>
        <dbReference type="ARBA" id="ARBA00022705"/>
    </source>
</evidence>
<sequence length="381" mass="43306">MRDHALLHYDQTLFRDREIFEFGYTPERLHHRDAQTTELAWLVRPALEGAAAGNAILRGPPGTGKTTTVRRLFAEIEDATNRIIPVFINCQQHRTQFSVFARIFEAVVGHAPPSAGKHVDEIVRQMAGRLEERDAALLVCLDDANYLHDARQLNDLLYRILRLYETRDVRRPGVFVVTSDRCLDINAAVDERVRSVFHPIEVNFPAYTKPEILEILGDRVRQGLFPGVMPPSSLDLAAGITADEQDIRVGIDLIRRAVETVERTGRRRVTRKDVMEVSRSIIAPALQKRVEALPEAERGLLLRIAEMALEDADMTSGSVYEELRGYIAACPTVYRARLKHLEEERLIDLPLSPGRGRARDVLLRYPPRDVIECCERPQKPR</sequence>
<protein>
    <recommendedName>
        <fullName evidence="4">ORC1-type DNA replication protein</fullName>
    </recommendedName>
</protein>
<dbReference type="NCBIfam" id="NF001624">
    <property type="entry name" value="PRK00411.1-2"/>
    <property type="match status" value="1"/>
</dbReference>
<reference evidence="6 7" key="1">
    <citation type="submission" date="2023-10" db="EMBL/GenBank/DDBJ databases">
        <title>The complete genome sequence of Methanoculleus receptaculi DSM 18860.</title>
        <authorList>
            <person name="Lai S.-J."/>
            <person name="You Y.-T."/>
            <person name="Chen S.-C."/>
        </authorList>
    </citation>
    <scope>NUCLEOTIDE SEQUENCE [LARGE SCALE GENOMIC DNA]</scope>
    <source>
        <strain evidence="6 7">DSM 18860</strain>
    </source>
</reference>
<feature type="binding site" evidence="4">
    <location>
        <begin position="63"/>
        <end position="67"/>
    </location>
    <ligand>
        <name>ATP</name>
        <dbReference type="ChEBI" id="CHEBI:30616"/>
    </ligand>
</feature>
<dbReference type="GO" id="GO:0006260">
    <property type="term" value="P:DNA replication"/>
    <property type="evidence" value="ECO:0007669"/>
    <property type="project" value="UniProtKB-UniRule"/>
</dbReference>
<dbReference type="HAMAP" id="MF_01407">
    <property type="entry name" value="ORC1_type_DNA_replic_protein"/>
    <property type="match status" value="1"/>
</dbReference>
<dbReference type="GeneID" id="85732590"/>
<dbReference type="Gene3D" id="3.40.50.300">
    <property type="entry name" value="P-loop containing nucleotide triphosphate hydrolases"/>
    <property type="match status" value="1"/>
</dbReference>
<evidence type="ECO:0000256" key="3">
    <source>
        <dbReference type="ARBA" id="ARBA00022840"/>
    </source>
</evidence>
<dbReference type="EMBL" id="CP137642">
    <property type="protein sequence ID" value="WOX56781.1"/>
    <property type="molecule type" value="Genomic_DNA"/>
</dbReference>
<name>A0AAX4FS78_9EURY</name>